<sequence length="126" mass="13856">MFKVIIACAFLSYVAAQKAGHTQHPHTQHPHTQHPHSTHAPAIHDNFHFIHDAEDNKMIIKTETECYVFDLNAAQQTAIATPTGLRATELALVAMISTGTQTHIKAADLPQFVAHHCGKHKVVGIQ</sequence>
<accession>A0AAN8PSJ4</accession>
<evidence type="ECO:0000256" key="2">
    <source>
        <dbReference type="SAM" id="SignalP"/>
    </source>
</evidence>
<comment type="caution">
    <text evidence="3">The sequence shown here is derived from an EMBL/GenBank/DDBJ whole genome shotgun (WGS) entry which is preliminary data.</text>
</comment>
<evidence type="ECO:0000313" key="4">
    <source>
        <dbReference type="Proteomes" id="UP001347796"/>
    </source>
</evidence>
<proteinExistence type="predicted"/>
<feature type="compositionally biased region" description="Basic residues" evidence="1">
    <location>
        <begin position="21"/>
        <end position="37"/>
    </location>
</feature>
<keyword evidence="2" id="KW-0732">Signal</keyword>
<dbReference type="Proteomes" id="UP001347796">
    <property type="component" value="Unassembled WGS sequence"/>
</dbReference>
<protein>
    <submittedName>
        <fullName evidence="3">Uncharacterized protein</fullName>
    </submittedName>
</protein>
<keyword evidence="4" id="KW-1185">Reference proteome</keyword>
<name>A0AAN8PSJ4_PATCE</name>
<evidence type="ECO:0000313" key="3">
    <source>
        <dbReference type="EMBL" id="KAK6182488.1"/>
    </source>
</evidence>
<dbReference type="AlphaFoldDB" id="A0AAN8PSJ4"/>
<feature type="signal peptide" evidence="2">
    <location>
        <begin position="1"/>
        <end position="16"/>
    </location>
</feature>
<dbReference type="EMBL" id="JAZGQO010000007">
    <property type="protein sequence ID" value="KAK6182488.1"/>
    <property type="molecule type" value="Genomic_DNA"/>
</dbReference>
<organism evidence="3 4">
    <name type="scientific">Patella caerulea</name>
    <name type="common">Rayed Mediterranean limpet</name>
    <dbReference type="NCBI Taxonomy" id="87958"/>
    <lineage>
        <taxon>Eukaryota</taxon>
        <taxon>Metazoa</taxon>
        <taxon>Spiralia</taxon>
        <taxon>Lophotrochozoa</taxon>
        <taxon>Mollusca</taxon>
        <taxon>Gastropoda</taxon>
        <taxon>Patellogastropoda</taxon>
        <taxon>Patelloidea</taxon>
        <taxon>Patellidae</taxon>
        <taxon>Patella</taxon>
    </lineage>
</organism>
<gene>
    <name evidence="3" type="ORF">SNE40_010168</name>
</gene>
<feature type="region of interest" description="Disordered" evidence="1">
    <location>
        <begin position="21"/>
        <end position="40"/>
    </location>
</feature>
<reference evidence="3 4" key="1">
    <citation type="submission" date="2024-01" db="EMBL/GenBank/DDBJ databases">
        <title>The genome of the rayed Mediterranean limpet Patella caerulea (Linnaeus, 1758).</title>
        <authorList>
            <person name="Anh-Thu Weber A."/>
            <person name="Halstead-Nussloch G."/>
        </authorList>
    </citation>
    <scope>NUCLEOTIDE SEQUENCE [LARGE SCALE GENOMIC DNA]</scope>
    <source>
        <strain evidence="3">AATW-2023a</strain>
        <tissue evidence="3">Whole specimen</tissue>
    </source>
</reference>
<evidence type="ECO:0000256" key="1">
    <source>
        <dbReference type="SAM" id="MobiDB-lite"/>
    </source>
</evidence>
<feature type="chain" id="PRO_5042845939" evidence="2">
    <location>
        <begin position="17"/>
        <end position="126"/>
    </location>
</feature>